<sequence>MAPVYWKSHQSHGVKSGEKVNVLSALIRYQDPDAETTGRVDKLTINEMRLMSQKIFLLFKKTYIEQKRNIIEEFDIHSNNDFLGRIDDKMKDVSFNKKDSIENQSEVSKSILVRRFMIKSFTIYQLSNTSEPKGSGIGCGYYDEDGKDDKKGIAGAMNDYIFNVCFNPTIDIKTLFIFSIIA</sequence>
<dbReference type="EMBL" id="JAFKCV010000023">
    <property type="protein sequence ID" value="MBN7827682.1"/>
    <property type="molecule type" value="Genomic_DNA"/>
</dbReference>
<dbReference type="RefSeq" id="WP_206575793.1">
    <property type="nucleotide sequence ID" value="NZ_JAFKCV010000023.1"/>
</dbReference>
<organism evidence="1 2">
    <name type="scientific">Bowmanella dokdonensis</name>
    <dbReference type="NCBI Taxonomy" id="751969"/>
    <lineage>
        <taxon>Bacteria</taxon>
        <taxon>Pseudomonadati</taxon>
        <taxon>Pseudomonadota</taxon>
        <taxon>Gammaproteobacteria</taxon>
        <taxon>Alteromonadales</taxon>
        <taxon>Alteromonadaceae</taxon>
        <taxon>Bowmanella</taxon>
    </lineage>
</organism>
<reference evidence="1" key="1">
    <citation type="submission" date="2021-03" db="EMBL/GenBank/DDBJ databases">
        <title>novel species isolated from a fishpond in China.</title>
        <authorList>
            <person name="Lu H."/>
            <person name="Cai Z."/>
        </authorList>
    </citation>
    <scope>NUCLEOTIDE SEQUENCE</scope>
    <source>
        <strain evidence="1">JCM 30855</strain>
    </source>
</reference>
<proteinExistence type="predicted"/>
<protein>
    <submittedName>
        <fullName evidence="1">Uncharacterized protein</fullName>
    </submittedName>
</protein>
<comment type="caution">
    <text evidence="1">The sequence shown here is derived from an EMBL/GenBank/DDBJ whole genome shotgun (WGS) entry which is preliminary data.</text>
</comment>
<keyword evidence="2" id="KW-1185">Reference proteome</keyword>
<name>A0A939DSR5_9ALTE</name>
<evidence type="ECO:0000313" key="1">
    <source>
        <dbReference type="EMBL" id="MBN7827682.1"/>
    </source>
</evidence>
<accession>A0A939DSR5</accession>
<gene>
    <name evidence="1" type="ORF">J0A66_20795</name>
</gene>
<dbReference type="Proteomes" id="UP000664654">
    <property type="component" value="Unassembled WGS sequence"/>
</dbReference>
<dbReference type="AlphaFoldDB" id="A0A939DSR5"/>
<evidence type="ECO:0000313" key="2">
    <source>
        <dbReference type="Proteomes" id="UP000664654"/>
    </source>
</evidence>